<dbReference type="Gene3D" id="3.30.1380.20">
    <property type="entry name" value="Trafficking protein particle complex subunit 3"/>
    <property type="match status" value="1"/>
</dbReference>
<dbReference type="SUPFAM" id="SSF111126">
    <property type="entry name" value="Ligand-binding domain in the NO signalling and Golgi transport"/>
    <property type="match status" value="1"/>
</dbReference>
<name>A0A0A5G7E6_9BACI</name>
<dbReference type="eggNOG" id="COG1719">
    <property type="taxonomic scope" value="Bacteria"/>
</dbReference>
<sequence length="143" mass="16520">MSTSTEQLIHRYQNIPSTSISHEVLRSELLADMLGKEAETILYIMGKNLARTYPCQSIEELTPFFDLMGWGDLIVEKQKKKEYHFQLSGAITEARLSYKQPYCYKLEAGFLAQQVALLNEIEAECAYETNKRKKHVQFHVVTL</sequence>
<accession>A0A0A5G7E6</accession>
<dbReference type="RefSeq" id="WP_052127076.1">
    <property type="nucleotide sequence ID" value="NZ_AVPG01000001.1"/>
</dbReference>
<evidence type="ECO:0008006" key="3">
    <source>
        <dbReference type="Google" id="ProtNLM"/>
    </source>
</evidence>
<evidence type="ECO:0000313" key="2">
    <source>
        <dbReference type="Proteomes" id="UP000030401"/>
    </source>
</evidence>
<dbReference type="STRING" id="1385512.N784_01585"/>
<dbReference type="Proteomes" id="UP000030401">
    <property type="component" value="Unassembled WGS sequence"/>
</dbReference>
<organism evidence="1 2">
    <name type="scientific">Pontibacillus litoralis JSM 072002</name>
    <dbReference type="NCBI Taxonomy" id="1385512"/>
    <lineage>
        <taxon>Bacteria</taxon>
        <taxon>Bacillati</taxon>
        <taxon>Bacillota</taxon>
        <taxon>Bacilli</taxon>
        <taxon>Bacillales</taxon>
        <taxon>Bacillaceae</taxon>
        <taxon>Pontibacillus</taxon>
    </lineage>
</organism>
<dbReference type="InterPro" id="IPR019642">
    <property type="entry name" value="DUF2507"/>
</dbReference>
<dbReference type="InterPro" id="IPR024096">
    <property type="entry name" value="NO_sig/Golgi_transp_ligand-bd"/>
</dbReference>
<dbReference type="AlphaFoldDB" id="A0A0A5G7E6"/>
<comment type="caution">
    <text evidence="1">The sequence shown here is derived from an EMBL/GenBank/DDBJ whole genome shotgun (WGS) entry which is preliminary data.</text>
</comment>
<proteinExistence type="predicted"/>
<gene>
    <name evidence="1" type="ORF">N784_01585</name>
</gene>
<evidence type="ECO:0000313" key="1">
    <source>
        <dbReference type="EMBL" id="KGX89046.1"/>
    </source>
</evidence>
<protein>
    <recommendedName>
        <fullName evidence="3">Hydrocarbon binding protein</fullName>
    </recommendedName>
</protein>
<dbReference type="Pfam" id="PF10702">
    <property type="entry name" value="DUF2507"/>
    <property type="match status" value="1"/>
</dbReference>
<keyword evidence="2" id="KW-1185">Reference proteome</keyword>
<reference evidence="1 2" key="1">
    <citation type="submission" date="2013-08" db="EMBL/GenBank/DDBJ databases">
        <authorList>
            <person name="Huang J."/>
            <person name="Wang G."/>
        </authorList>
    </citation>
    <scope>NUCLEOTIDE SEQUENCE [LARGE SCALE GENOMIC DNA]</scope>
    <source>
        <strain evidence="1 2">JSM 072002</strain>
    </source>
</reference>
<dbReference type="EMBL" id="AVPG01000001">
    <property type="protein sequence ID" value="KGX89046.1"/>
    <property type="molecule type" value="Genomic_DNA"/>
</dbReference>